<dbReference type="PROSITE" id="PS50893">
    <property type="entry name" value="ABC_TRANSPORTER_2"/>
    <property type="match status" value="1"/>
</dbReference>
<dbReference type="Proteomes" id="UP000243605">
    <property type="component" value="Unassembled WGS sequence"/>
</dbReference>
<dbReference type="RefSeq" id="WP_180366213.1">
    <property type="nucleotide sequence ID" value="NZ_FOIT01000002.1"/>
</dbReference>
<name>A0A662Z2G6_9STAP</name>
<evidence type="ECO:0000256" key="2">
    <source>
        <dbReference type="ARBA" id="ARBA00022840"/>
    </source>
</evidence>
<dbReference type="PANTHER" id="PTHR43158:SF5">
    <property type="entry name" value="ABC TRANSPORTER, ATP-BINDING PROTEIN"/>
    <property type="match status" value="1"/>
</dbReference>
<keyword evidence="1" id="KW-0547">Nucleotide-binding</keyword>
<dbReference type="SMART" id="SM00382">
    <property type="entry name" value="AAA"/>
    <property type="match status" value="1"/>
</dbReference>
<dbReference type="InterPro" id="IPR027417">
    <property type="entry name" value="P-loop_NTPase"/>
</dbReference>
<dbReference type="EMBL" id="FOIT01000002">
    <property type="protein sequence ID" value="SEV93687.1"/>
    <property type="molecule type" value="Genomic_DNA"/>
</dbReference>
<dbReference type="Pfam" id="PF00005">
    <property type="entry name" value="ABC_tran"/>
    <property type="match status" value="1"/>
</dbReference>
<feature type="domain" description="ABC transporter" evidence="3">
    <location>
        <begin position="4"/>
        <end position="229"/>
    </location>
</feature>
<evidence type="ECO:0000259" key="3">
    <source>
        <dbReference type="PROSITE" id="PS50893"/>
    </source>
</evidence>
<dbReference type="InterPro" id="IPR003593">
    <property type="entry name" value="AAA+_ATPase"/>
</dbReference>
<evidence type="ECO:0000256" key="1">
    <source>
        <dbReference type="ARBA" id="ARBA00022741"/>
    </source>
</evidence>
<dbReference type="AlphaFoldDB" id="A0A662Z2G6"/>
<organism evidence="4 5">
    <name type="scientific">Aliicoccus persicus</name>
    <dbReference type="NCBI Taxonomy" id="930138"/>
    <lineage>
        <taxon>Bacteria</taxon>
        <taxon>Bacillati</taxon>
        <taxon>Bacillota</taxon>
        <taxon>Bacilli</taxon>
        <taxon>Bacillales</taxon>
        <taxon>Staphylococcaceae</taxon>
        <taxon>Aliicoccus</taxon>
    </lineage>
</organism>
<sequence length="288" mass="32692">MVSVEFKNVNFNIKKEKILNNINLNFEPGKIYGLLGRNGAGKTTLLSLIATYQKVTSGELTVAGENPYENERVLPLVNFFHQSNYNDDTDSIKAFFELRQLYYPDFNMSYAEDLLAEYKISRDKKMSSLSQGQASVIEAIMGLATMAPVVLFDEVTNGMDAPSREKFYKQVLNAKDRENRVIVLSTHMVSEMDYLFDEITIIHHGEVLVNETVDTFLESGYEATGHIEAIKQFSADKNVLHSRTLGTTRAVSILGQITEEEMQKMDELDIRFAPIKLQDLFINMTDDK</sequence>
<evidence type="ECO:0000313" key="4">
    <source>
        <dbReference type="EMBL" id="SEV93687.1"/>
    </source>
</evidence>
<dbReference type="SUPFAM" id="SSF52540">
    <property type="entry name" value="P-loop containing nucleoside triphosphate hydrolases"/>
    <property type="match status" value="1"/>
</dbReference>
<evidence type="ECO:0000313" key="5">
    <source>
        <dbReference type="Proteomes" id="UP000243605"/>
    </source>
</evidence>
<dbReference type="GO" id="GO:0016887">
    <property type="term" value="F:ATP hydrolysis activity"/>
    <property type="evidence" value="ECO:0007669"/>
    <property type="project" value="InterPro"/>
</dbReference>
<dbReference type="PANTHER" id="PTHR43158">
    <property type="entry name" value="SKFA PEPTIDE EXPORT ATP-BINDING PROTEIN SKFE"/>
    <property type="match status" value="1"/>
</dbReference>
<keyword evidence="2 4" id="KW-0067">ATP-binding</keyword>
<proteinExistence type="predicted"/>
<dbReference type="GO" id="GO:0005524">
    <property type="term" value="F:ATP binding"/>
    <property type="evidence" value="ECO:0007669"/>
    <property type="project" value="UniProtKB-KW"/>
</dbReference>
<accession>A0A662Z2G6</accession>
<gene>
    <name evidence="4" type="ORF">SAMN05192557_0878</name>
</gene>
<reference evidence="4 5" key="1">
    <citation type="submission" date="2016-10" db="EMBL/GenBank/DDBJ databases">
        <authorList>
            <person name="Varghese N."/>
            <person name="Submissions S."/>
        </authorList>
    </citation>
    <scope>NUCLEOTIDE SEQUENCE [LARGE SCALE GENOMIC DNA]</scope>
    <source>
        <strain evidence="4 5">IBRC-M10081</strain>
    </source>
</reference>
<dbReference type="Gene3D" id="3.40.50.300">
    <property type="entry name" value="P-loop containing nucleotide triphosphate hydrolases"/>
    <property type="match status" value="1"/>
</dbReference>
<keyword evidence="5" id="KW-1185">Reference proteome</keyword>
<dbReference type="InterPro" id="IPR003439">
    <property type="entry name" value="ABC_transporter-like_ATP-bd"/>
</dbReference>
<protein>
    <submittedName>
        <fullName evidence="4">ABC-2 type transport system ATP-binding protein</fullName>
    </submittedName>
</protein>